<gene>
    <name evidence="2" type="ORF">CLIM01_14173</name>
</gene>
<keyword evidence="3" id="KW-1185">Reference proteome</keyword>
<name>A0ABQ9PEY8_9PEZI</name>
<feature type="compositionally biased region" description="Polar residues" evidence="1">
    <location>
        <begin position="116"/>
        <end position="130"/>
    </location>
</feature>
<proteinExistence type="predicted"/>
<reference evidence="2" key="1">
    <citation type="submission" date="2023-04" db="EMBL/GenBank/DDBJ databases">
        <title>Colletotrichum limetticola genome sequence.</title>
        <authorList>
            <person name="Baroncelli R."/>
        </authorList>
    </citation>
    <scope>NUCLEOTIDE SEQUENCE</scope>
    <source>
        <strain evidence="2">KLA-Anderson</strain>
    </source>
</reference>
<sequence>MTGRIRNGRLTRMIVRASLCKCQKYFAITHTGTCGGSPWKKTVTGHRPWAQTRNLPLPSVPSPTPPRLGTGLPVHLMFSIGHGSGTSILYLLFLLPSPPRDNRDNRKGPKSGMAAQETSSGDTSPSSHALSSGPHDRDCSRCCTLCTSASLPSSPPPPDRPSFRPATRDWIEPHALCNTWRPELACSQASHAVASDSTSRIPVRLVSTLNPSSSFSAQHPSIGLFGPWIDPRTLATKPLLLLPPPTSSSDKITSSTLRPSSRLAFAASRADSGTKSPPPIIKSHHDPVPLACLPQSLLSACLHRR</sequence>
<dbReference type="EMBL" id="JARUPT010000842">
    <property type="protein sequence ID" value="KAK0368475.1"/>
    <property type="molecule type" value="Genomic_DNA"/>
</dbReference>
<accession>A0ABQ9PEY8</accession>
<dbReference type="Proteomes" id="UP001169217">
    <property type="component" value="Unassembled WGS sequence"/>
</dbReference>
<evidence type="ECO:0000313" key="3">
    <source>
        <dbReference type="Proteomes" id="UP001169217"/>
    </source>
</evidence>
<comment type="caution">
    <text evidence="2">The sequence shown here is derived from an EMBL/GenBank/DDBJ whole genome shotgun (WGS) entry which is preliminary data.</text>
</comment>
<protein>
    <submittedName>
        <fullName evidence="2">Uncharacterized protein</fullName>
    </submittedName>
</protein>
<organism evidence="2 3">
    <name type="scientific">Colletotrichum limetticola</name>
    <dbReference type="NCBI Taxonomy" id="1209924"/>
    <lineage>
        <taxon>Eukaryota</taxon>
        <taxon>Fungi</taxon>
        <taxon>Dikarya</taxon>
        <taxon>Ascomycota</taxon>
        <taxon>Pezizomycotina</taxon>
        <taxon>Sordariomycetes</taxon>
        <taxon>Hypocreomycetidae</taxon>
        <taxon>Glomerellales</taxon>
        <taxon>Glomerellaceae</taxon>
        <taxon>Colletotrichum</taxon>
        <taxon>Colletotrichum acutatum species complex</taxon>
    </lineage>
</organism>
<evidence type="ECO:0000313" key="2">
    <source>
        <dbReference type="EMBL" id="KAK0368475.1"/>
    </source>
</evidence>
<feature type="region of interest" description="Disordered" evidence="1">
    <location>
        <begin position="101"/>
        <end position="137"/>
    </location>
</feature>
<evidence type="ECO:0000256" key="1">
    <source>
        <dbReference type="SAM" id="MobiDB-lite"/>
    </source>
</evidence>